<dbReference type="InterPro" id="IPR043136">
    <property type="entry name" value="B30.2/SPRY_sf"/>
</dbReference>
<keyword evidence="13" id="KW-1185">Reference proteome</keyword>
<dbReference type="VEuPathDB" id="VectorBase:GMOY000587"/>
<keyword evidence="4" id="KW-0479">Metal-binding</keyword>
<dbReference type="PANTHER" id="PTHR13363">
    <property type="entry name" value="RING FINGER AND SRY DOMAIN-CONTAINING"/>
    <property type="match status" value="1"/>
</dbReference>
<evidence type="ECO:0000256" key="9">
    <source>
        <dbReference type="SAM" id="MobiDB-lite"/>
    </source>
</evidence>
<dbReference type="InterPro" id="IPR013320">
    <property type="entry name" value="ConA-like_dom_sf"/>
</dbReference>
<comment type="catalytic activity">
    <reaction evidence="1">
        <text>S-ubiquitinyl-[E2 ubiquitin-conjugating enzyme]-L-cysteine + [acceptor protein]-L-lysine = [E2 ubiquitin-conjugating enzyme]-L-cysteine + N(6)-ubiquitinyl-[acceptor protein]-L-lysine.</text>
        <dbReference type="EC" id="2.3.2.27"/>
    </reaction>
</comment>
<evidence type="ECO:0000313" key="12">
    <source>
        <dbReference type="EnsemblMetazoa" id="GMOY000587-PA"/>
    </source>
</evidence>
<dbReference type="EMBL" id="CCAG010008786">
    <property type="status" value="NOT_ANNOTATED_CDS"/>
    <property type="molecule type" value="Genomic_DNA"/>
</dbReference>
<evidence type="ECO:0000256" key="8">
    <source>
        <dbReference type="PROSITE-ProRule" id="PRU00175"/>
    </source>
</evidence>
<keyword evidence="5 8" id="KW-0863">Zinc-finger</keyword>
<dbReference type="Proteomes" id="UP000092444">
    <property type="component" value="Unassembled WGS sequence"/>
</dbReference>
<dbReference type="Gene3D" id="2.60.120.920">
    <property type="match status" value="2"/>
</dbReference>
<dbReference type="FunFam" id="3.30.40.10:FF:000133">
    <property type="entry name" value="E3 ubiquitin-protein ligase RNF123"/>
    <property type="match status" value="1"/>
</dbReference>
<evidence type="ECO:0000313" key="13">
    <source>
        <dbReference type="Proteomes" id="UP000092444"/>
    </source>
</evidence>
<dbReference type="InterPro" id="IPR057987">
    <property type="entry name" value="TPR_RNF123/RKP"/>
</dbReference>
<dbReference type="EC" id="2.3.2.27" evidence="2"/>
<evidence type="ECO:0000256" key="2">
    <source>
        <dbReference type="ARBA" id="ARBA00012483"/>
    </source>
</evidence>
<dbReference type="SUPFAM" id="SSF49899">
    <property type="entry name" value="Concanavalin A-like lectins/glucanases"/>
    <property type="match status" value="2"/>
</dbReference>
<feature type="domain" description="RING-type" evidence="10">
    <location>
        <begin position="1277"/>
        <end position="1315"/>
    </location>
</feature>
<dbReference type="EMBL" id="CCAG010008787">
    <property type="status" value="NOT_ANNOTATED_CDS"/>
    <property type="molecule type" value="Genomic_DNA"/>
</dbReference>
<dbReference type="GO" id="GO:0051603">
    <property type="term" value="P:proteolysis involved in protein catabolic process"/>
    <property type="evidence" value="ECO:0007669"/>
    <property type="project" value="TreeGrafter"/>
</dbReference>
<feature type="region of interest" description="Disordered" evidence="9">
    <location>
        <begin position="823"/>
        <end position="842"/>
    </location>
</feature>
<dbReference type="InterPro" id="IPR013083">
    <property type="entry name" value="Znf_RING/FYVE/PHD"/>
</dbReference>
<dbReference type="InterPro" id="IPR001870">
    <property type="entry name" value="B30.2/SPRY"/>
</dbReference>
<dbReference type="SUPFAM" id="SSF57850">
    <property type="entry name" value="RING/U-box"/>
    <property type="match status" value="1"/>
</dbReference>
<dbReference type="GO" id="GO:0008270">
    <property type="term" value="F:zinc ion binding"/>
    <property type="evidence" value="ECO:0007669"/>
    <property type="project" value="UniProtKB-KW"/>
</dbReference>
<reference evidence="12" key="1">
    <citation type="submission" date="2020-05" db="UniProtKB">
        <authorList>
            <consortium name="EnsemblMetazoa"/>
        </authorList>
    </citation>
    <scope>IDENTIFICATION</scope>
    <source>
        <strain evidence="12">Yale</strain>
    </source>
</reference>
<dbReference type="CDD" id="cd16541">
    <property type="entry name" value="RING-HC_RNF123"/>
    <property type="match status" value="1"/>
</dbReference>
<dbReference type="GO" id="GO:0016567">
    <property type="term" value="P:protein ubiquitination"/>
    <property type="evidence" value="ECO:0007669"/>
    <property type="project" value="UniProtKB-ARBA"/>
</dbReference>
<keyword evidence="6" id="KW-0833">Ubl conjugation pathway</keyword>
<organism evidence="12 13">
    <name type="scientific">Glossina morsitans morsitans</name>
    <name type="common">Savannah tsetse fly</name>
    <dbReference type="NCBI Taxonomy" id="37546"/>
    <lineage>
        <taxon>Eukaryota</taxon>
        <taxon>Metazoa</taxon>
        <taxon>Ecdysozoa</taxon>
        <taxon>Arthropoda</taxon>
        <taxon>Hexapoda</taxon>
        <taxon>Insecta</taxon>
        <taxon>Pterygota</taxon>
        <taxon>Neoptera</taxon>
        <taxon>Endopterygota</taxon>
        <taxon>Diptera</taxon>
        <taxon>Brachycera</taxon>
        <taxon>Muscomorpha</taxon>
        <taxon>Hippoboscoidea</taxon>
        <taxon>Glossinidae</taxon>
        <taxon>Glossina</taxon>
    </lineage>
</organism>
<dbReference type="Pfam" id="PF13920">
    <property type="entry name" value="zf-C3HC4_3"/>
    <property type="match status" value="1"/>
</dbReference>
<evidence type="ECO:0000259" key="11">
    <source>
        <dbReference type="PROSITE" id="PS50188"/>
    </source>
</evidence>
<dbReference type="STRING" id="37546.A0A1B0FAP3"/>
<evidence type="ECO:0000256" key="6">
    <source>
        <dbReference type="ARBA" id="ARBA00022786"/>
    </source>
</evidence>
<evidence type="ECO:0000256" key="5">
    <source>
        <dbReference type="ARBA" id="ARBA00022771"/>
    </source>
</evidence>
<dbReference type="EnsemblMetazoa" id="GMOY000587-RA">
    <property type="protein sequence ID" value="GMOY000587-PA"/>
    <property type="gene ID" value="GMOY000587"/>
</dbReference>
<feature type="domain" description="B30.2/SPRY" evidence="11">
    <location>
        <begin position="1"/>
        <end position="119"/>
    </location>
</feature>
<keyword evidence="7" id="KW-0862">Zinc</keyword>
<evidence type="ECO:0000256" key="7">
    <source>
        <dbReference type="ARBA" id="ARBA00022833"/>
    </source>
</evidence>
<dbReference type="InterPro" id="IPR045129">
    <property type="entry name" value="RNF123/RKP/RSPRY1"/>
</dbReference>
<dbReference type="PANTHER" id="PTHR13363:SF5">
    <property type="entry name" value="E3 UBIQUITIN-PROTEIN LIGASE RNF123"/>
    <property type="match status" value="1"/>
</dbReference>
<dbReference type="PROSITE" id="PS50089">
    <property type="entry name" value="ZF_RING_2"/>
    <property type="match status" value="1"/>
</dbReference>
<dbReference type="EMBL" id="CCAG010008788">
    <property type="status" value="NOT_ANNOTATED_CDS"/>
    <property type="molecule type" value="Genomic_DNA"/>
</dbReference>
<evidence type="ECO:0000259" key="10">
    <source>
        <dbReference type="PROSITE" id="PS50089"/>
    </source>
</evidence>
<dbReference type="InterPro" id="IPR003877">
    <property type="entry name" value="SPRY_dom"/>
</dbReference>
<dbReference type="InterPro" id="IPR001841">
    <property type="entry name" value="Znf_RING"/>
</dbReference>
<dbReference type="PhylomeDB" id="A0A1B0FAP3"/>
<accession>A0A1B0FAP3</accession>
<dbReference type="Gene3D" id="3.30.40.10">
    <property type="entry name" value="Zinc/RING finger domain, C3HC4 (zinc finger)"/>
    <property type="match status" value="1"/>
</dbReference>
<dbReference type="GO" id="GO:0005737">
    <property type="term" value="C:cytoplasm"/>
    <property type="evidence" value="ECO:0007669"/>
    <property type="project" value="TreeGrafter"/>
</dbReference>
<dbReference type="Pfam" id="PF00622">
    <property type="entry name" value="SPRY"/>
    <property type="match status" value="2"/>
</dbReference>
<name>A0A1B0FAP3_GLOMM</name>
<dbReference type="GO" id="GO:0061630">
    <property type="term" value="F:ubiquitin protein ligase activity"/>
    <property type="evidence" value="ECO:0007669"/>
    <property type="project" value="UniProtKB-EC"/>
</dbReference>
<evidence type="ECO:0000256" key="4">
    <source>
        <dbReference type="ARBA" id="ARBA00022723"/>
    </source>
</evidence>
<evidence type="ECO:0000256" key="3">
    <source>
        <dbReference type="ARBA" id="ARBA00022679"/>
    </source>
</evidence>
<evidence type="ECO:0000256" key="1">
    <source>
        <dbReference type="ARBA" id="ARBA00000900"/>
    </source>
</evidence>
<dbReference type="Pfam" id="PF25576">
    <property type="entry name" value="TPR_RNF123"/>
    <property type="match status" value="1"/>
</dbReference>
<dbReference type="SMART" id="SM00449">
    <property type="entry name" value="SPRY"/>
    <property type="match status" value="2"/>
</dbReference>
<sequence>MYEIQLHSKGVMQIGWCSNKCLFNENSGVGDSKLSYGFDGSKQQSWHISTNKYGEKWQIGDVIGVAIDVDKEEVSFYRNGKSLGVAFKRLEKGPGITFFPGISLGYNQGVQANFGNAPFKYPVEGFRPLMAKPIADLQKADLLMNYMVNLATIISRYNINHDKKAGDDKLSTKKTVYIVFCTLLIEKLLPILFNQYIIEEKVLLYIKTLNNIKNDSDSVQPGHSDSVLGCLLDMFWNYLEAEEMKFILKKLANALLSNYSHTHKQLDYERQRQSLQVLVALCNHTKTRKTYLEFKFFKKHFLALLMCIRPPEFAYMQELIPNHLAWTDGIGGPKSRYMGAVEKICKSTEYLYILQKTLLLTLLNNTDADSRSPSSRKLFLAKARRYIMDLSMEQRSSILHPIENSVALAFICILVDVTKTLFEKELPGVEVQIPSKYFYDGSLEYQHYDRVGGVLSHLRKVHHNDIVQQLGTERTQELLDDDRVVVRVAELGPFVSIAADTLNNISIGRPGGPTTTTFTTFLNPRVTQVFEVTPGNCGTEVSLCELLDLCVLYYYAVGHKYIVKIASVRDEIAALNDALSETKYYRETVAKKLQSIEDHNGCCVIDYSEVMSELKSKFATRENVFAQRSIELSRKQAWFRSVALGAKRRAILIWFLEKTLRTLNMSSQSGVLFAFVPEVYINILPILLDTVMDFSNHDLLFQFEVSDSECVLNMIADFLSVHSADPRIILASCKDSLLQALGTLTCHKPVTHFPIIAAALGILLALLRPEMENDKNASKVTRITRALLTYPSFQFANLEFALGEIKTPILQQSEIPRGNFDPSTRAHVDPLTNDVRVPQPTSSKRIRADPPFIKFTLSDFSDSECVLNMIADFLSVHSADPRIILASCKDSLLQALGTLTCHKPGIKALEKSPRKSQVSLVKALLRPYENRAWGQSNWLLLRFWLGEGFAYKDARQPCVWQGGNVPFQLGLCRSRSKNESHTGLLHNIAPPNPSKYFQKLIGEKLAEDEPFATTFLNSVLSQLNWAFSEFILLLQEIQNTALRQENTVFEPKQLKICSMCFELTVSLMRCLEMIITIAPEIFHDAARPNSDLILTRVCQLISQVLSRVTVPPGCFQFVVDMCSADLNAVTHFPIIAAALGILLALLRPEMENDKNPSKVTRITRALLTDPSFQFANLEFALGEIKTPILQQSEIPRGNFDPSTRAHIDPLTNDVRVPQPTSSKRIRADPPIIKFTLSDFPTHVTNEEIEEVRRLIEMLKVKQSLLSDITLPSEDSLCPICCAKPIAVMFTPCKHQSCSNCILQHLMNSKVCFYCKTLIKTIETPDGTSFLHFSIAEPTKSESQYLPELVIFDIDYSSTVRIASDRLSVRSQGSFNTIKANVCVYGGRWMYEIQLHSKDVMQIGWCSNKCLFNENSGIGDSKLSYGFDGSKQQSWHISTNTYGEKWQIGDIIVTISATFNVDSPAKAVCRCHRTISRTHRNDKYNQLTTLSFGFCSSILAGESSLLSLKMSADPKENCF</sequence>
<keyword evidence="3" id="KW-0808">Transferase</keyword>
<dbReference type="PROSITE" id="PS50188">
    <property type="entry name" value="B302_SPRY"/>
    <property type="match status" value="1"/>
</dbReference>
<proteinExistence type="predicted"/>
<protein>
    <recommendedName>
        <fullName evidence="2">RING-type E3 ubiquitin transferase</fullName>
        <ecNumber evidence="2">2.3.2.27</ecNumber>
    </recommendedName>
</protein>